<gene>
    <name evidence="1" type="ORF">CRP01_09435</name>
</gene>
<dbReference type="EMBL" id="PDUD01000017">
    <property type="protein sequence ID" value="PHN06519.1"/>
    <property type="molecule type" value="Genomic_DNA"/>
</dbReference>
<keyword evidence="1" id="KW-0449">Lipoprotein</keyword>
<dbReference type="InterPro" id="IPR011990">
    <property type="entry name" value="TPR-like_helical_dom_sf"/>
</dbReference>
<dbReference type="SUPFAM" id="SSF48452">
    <property type="entry name" value="TPR-like"/>
    <property type="match status" value="1"/>
</dbReference>
<proteinExistence type="predicted"/>
<dbReference type="RefSeq" id="WP_099149774.1">
    <property type="nucleotide sequence ID" value="NZ_PDUD01000017.1"/>
</dbReference>
<accession>A0A2D0NEB1</accession>
<dbReference type="Proteomes" id="UP000223913">
    <property type="component" value="Unassembled WGS sequence"/>
</dbReference>
<evidence type="ECO:0000313" key="2">
    <source>
        <dbReference type="Proteomes" id="UP000223913"/>
    </source>
</evidence>
<reference evidence="1 2" key="1">
    <citation type="submission" date="2017-10" db="EMBL/GenBank/DDBJ databases">
        <title>The draft genome sequence of Lewinella nigricans NBRC 102662.</title>
        <authorList>
            <person name="Wang K."/>
        </authorList>
    </citation>
    <scope>NUCLEOTIDE SEQUENCE [LARGE SCALE GENOMIC DNA]</scope>
    <source>
        <strain evidence="1 2">NBRC 102662</strain>
    </source>
</reference>
<evidence type="ECO:0000313" key="1">
    <source>
        <dbReference type="EMBL" id="PHN06519.1"/>
    </source>
</evidence>
<sequence length="474" mass="52885">MSKLKHIFLLGLLFLGACTKLEELNINTNAPERVAPQFLLSNVLYQAANNNSFQGWHAGNLLAQHTANIEFLAVDRYNLGSNTPLWNSTYRLLNDLNTMVELDQSNEAYRGIAMVMRANLAALLTDLWADVPYFDAIRGISDGNFTPAFDTQEMIYTAPDGILDLLERAADLLSRTSDRVEGDIMYGGDLDQWVKFANSLRLRYLLRISSQTEVSNAMQAIVDAGAYIDSNADNALISYLSAAPNQWFIFTEREGRYTDVRMSSTIEAIFDRLDDPREAVYFKPTAASVAAGDPDFHGLPNGLSRESQNQYNFNNISLLGRILRDEPNGVDALFLKASEVHFVLAEAAARGLISGSANEHYEAGIRSSLEYYGITDADTYLAQAAVALDGNDDLEKILTQKWIALFLNGYEAWLDIRRTGIPTVEISPDNLNQGLYPVRYTYPESEQAVNGINYQIAVDRIGGDDYNSKGWWEQ</sequence>
<name>A0A2D0NEB1_FLAN2</name>
<dbReference type="InterPro" id="IPR041662">
    <property type="entry name" value="SusD-like_2"/>
</dbReference>
<keyword evidence="2" id="KW-1185">Reference proteome</keyword>
<dbReference type="Pfam" id="PF12771">
    <property type="entry name" value="SusD-like_2"/>
    <property type="match status" value="1"/>
</dbReference>
<dbReference type="Gene3D" id="1.25.40.390">
    <property type="match status" value="1"/>
</dbReference>
<protein>
    <submittedName>
        <fullName evidence="1">SusD/RagB family nutrient-binding outer membrane lipoprotein</fullName>
    </submittedName>
</protein>
<dbReference type="OrthoDB" id="725917at2"/>
<dbReference type="PROSITE" id="PS51257">
    <property type="entry name" value="PROKAR_LIPOPROTEIN"/>
    <property type="match status" value="1"/>
</dbReference>
<comment type="caution">
    <text evidence="1">The sequence shown here is derived from an EMBL/GenBank/DDBJ whole genome shotgun (WGS) entry which is preliminary data.</text>
</comment>
<organism evidence="1 2">
    <name type="scientific">Flavilitoribacter nigricans (strain ATCC 23147 / DSM 23189 / NBRC 102662 / NCIMB 1420 / SS-2)</name>
    <name type="common">Lewinella nigricans</name>
    <dbReference type="NCBI Taxonomy" id="1122177"/>
    <lineage>
        <taxon>Bacteria</taxon>
        <taxon>Pseudomonadati</taxon>
        <taxon>Bacteroidota</taxon>
        <taxon>Saprospiria</taxon>
        <taxon>Saprospirales</taxon>
        <taxon>Lewinellaceae</taxon>
        <taxon>Flavilitoribacter</taxon>
    </lineage>
</organism>
<dbReference type="AlphaFoldDB" id="A0A2D0NEB1"/>